<proteinExistence type="predicted"/>
<dbReference type="AlphaFoldDB" id="A0A5M6HMX4"/>
<evidence type="ECO:0000313" key="2">
    <source>
        <dbReference type="EMBL" id="KAA5597137.1"/>
    </source>
</evidence>
<dbReference type="InterPro" id="IPR016032">
    <property type="entry name" value="Sig_transdc_resp-reg_C-effctor"/>
</dbReference>
<dbReference type="GO" id="GO:0006355">
    <property type="term" value="P:regulation of DNA-templated transcription"/>
    <property type="evidence" value="ECO:0007669"/>
    <property type="project" value="InterPro"/>
</dbReference>
<dbReference type="InterPro" id="IPR036388">
    <property type="entry name" value="WH-like_DNA-bd_sf"/>
</dbReference>
<protein>
    <submittedName>
        <fullName evidence="2">Helix-turn-helix transcriptional regulator</fullName>
    </submittedName>
</protein>
<gene>
    <name evidence="2" type="ORF">F1193_15150</name>
</gene>
<dbReference type="EMBL" id="VWPL01000039">
    <property type="protein sequence ID" value="KAA5597137.1"/>
    <property type="molecule type" value="Genomic_DNA"/>
</dbReference>
<dbReference type="SUPFAM" id="SSF46894">
    <property type="entry name" value="C-terminal effector domain of the bipartite response regulators"/>
    <property type="match status" value="1"/>
</dbReference>
<organism evidence="2 3">
    <name type="scientific">Blastochloris sulfoviridis</name>
    <dbReference type="NCBI Taxonomy" id="50712"/>
    <lineage>
        <taxon>Bacteria</taxon>
        <taxon>Pseudomonadati</taxon>
        <taxon>Pseudomonadota</taxon>
        <taxon>Alphaproteobacteria</taxon>
        <taxon>Hyphomicrobiales</taxon>
        <taxon>Blastochloridaceae</taxon>
        <taxon>Blastochloris</taxon>
    </lineage>
</organism>
<evidence type="ECO:0000313" key="3">
    <source>
        <dbReference type="Proteomes" id="UP000323886"/>
    </source>
</evidence>
<keyword evidence="3" id="KW-1185">Reference proteome</keyword>
<dbReference type="Proteomes" id="UP000323886">
    <property type="component" value="Unassembled WGS sequence"/>
</dbReference>
<evidence type="ECO:0000259" key="1">
    <source>
        <dbReference type="SMART" id="SM00421"/>
    </source>
</evidence>
<dbReference type="GO" id="GO:0003677">
    <property type="term" value="F:DNA binding"/>
    <property type="evidence" value="ECO:0007669"/>
    <property type="project" value="InterPro"/>
</dbReference>
<feature type="domain" description="HTH luxR-type" evidence="1">
    <location>
        <begin position="151"/>
        <end position="208"/>
    </location>
</feature>
<reference evidence="2 3" key="1">
    <citation type="submission" date="2019-09" db="EMBL/GenBank/DDBJ databases">
        <title>Draft Whole-Genome sequence of Blastochloris sulfoviridis DSM 729.</title>
        <authorList>
            <person name="Meyer T.E."/>
            <person name="Kyndt J.A."/>
        </authorList>
    </citation>
    <scope>NUCLEOTIDE SEQUENCE [LARGE SCALE GENOMIC DNA]</scope>
    <source>
        <strain evidence="2 3">DSM 729</strain>
    </source>
</reference>
<dbReference type="SMART" id="SM00421">
    <property type="entry name" value="HTH_LUXR"/>
    <property type="match status" value="1"/>
</dbReference>
<comment type="caution">
    <text evidence="2">The sequence shown here is derived from an EMBL/GenBank/DDBJ whole genome shotgun (WGS) entry which is preliminary data.</text>
</comment>
<accession>A0A5M6HMX4</accession>
<name>A0A5M6HMX4_9HYPH</name>
<dbReference type="Gene3D" id="1.10.10.10">
    <property type="entry name" value="Winged helix-like DNA-binding domain superfamily/Winged helix DNA-binding domain"/>
    <property type="match status" value="1"/>
</dbReference>
<sequence length="213" mass="22492">MMEIAQSPVTTRGDLGIAPGPIERMPALACVLDILGLLGRGGFLLDDARQVLLFNDIAESCLRDGLMIRSGRLAASDPESNERLQRLMGRAGQSPRALATAVRRSIGLPLIVHALPIAAAARPVFDQAGLLLFVSAPEARTLPRPDLLSRAFGLTPAEVQVAIGIAHGRKLAEIAADRGVKTGTARTHLKTVFAKTGTRGQTELVALLARLAS</sequence>
<dbReference type="InterPro" id="IPR000792">
    <property type="entry name" value="Tscrpt_reg_LuxR_C"/>
</dbReference>